<dbReference type="RefSeq" id="WP_124952968.1">
    <property type="nucleotide sequence ID" value="NZ_RRCM01000003.1"/>
</dbReference>
<name>A0A3P3PZX0_9FIRM</name>
<accession>A0A3P3PZX0</accession>
<protein>
    <submittedName>
        <fullName evidence="1">Uncharacterized protein</fullName>
    </submittedName>
</protein>
<comment type="caution">
    <text evidence="1">The sequence shown here is derived from an EMBL/GenBank/DDBJ whole genome shotgun (WGS) entry which is preliminary data.</text>
</comment>
<gene>
    <name evidence="1" type="ORF">EHW90_12090</name>
</gene>
<keyword evidence="2" id="KW-1185">Reference proteome</keyword>
<reference evidence="1 2" key="1">
    <citation type="submission" date="2018-11" db="EMBL/GenBank/DDBJ databases">
        <title>Genome sequencing of Lachnoanaerobaculum orale DSM 24553T.</title>
        <authorList>
            <person name="Kook J.-K."/>
            <person name="Park S.-N."/>
            <person name="Lim Y.K."/>
        </authorList>
    </citation>
    <scope>NUCLEOTIDE SEQUENCE [LARGE SCALE GENOMIC DNA]</scope>
    <source>
        <strain evidence="1 2">DSM 24553</strain>
    </source>
</reference>
<dbReference type="Proteomes" id="UP000276982">
    <property type="component" value="Unassembled WGS sequence"/>
</dbReference>
<sequence length="125" mass="14345">MKFFNTQVRTYIATGGTDDFLKENGHEYDLSYDKFTDDAESDEDSSGFEPAQTESLEDTVLLGIIIKDLIKEVSEINPKYRKIITLLSKNRKKGDILKELRLGKSQGYEDIKAAQKLAYQLYHKD</sequence>
<evidence type="ECO:0000313" key="1">
    <source>
        <dbReference type="EMBL" id="RRJ13739.1"/>
    </source>
</evidence>
<dbReference type="AlphaFoldDB" id="A0A3P3PZX0"/>
<evidence type="ECO:0000313" key="2">
    <source>
        <dbReference type="Proteomes" id="UP000276982"/>
    </source>
</evidence>
<dbReference type="EMBL" id="RRCM01000003">
    <property type="protein sequence ID" value="RRJ13739.1"/>
    <property type="molecule type" value="Genomic_DNA"/>
</dbReference>
<organism evidence="1 2">
    <name type="scientific">Lachnoanaerobaculum orale</name>
    <dbReference type="NCBI Taxonomy" id="979627"/>
    <lineage>
        <taxon>Bacteria</taxon>
        <taxon>Bacillati</taxon>
        <taxon>Bacillota</taxon>
        <taxon>Clostridia</taxon>
        <taxon>Lachnospirales</taxon>
        <taxon>Lachnospiraceae</taxon>
        <taxon>Lachnoanaerobaculum</taxon>
    </lineage>
</organism>
<proteinExistence type="predicted"/>